<dbReference type="InterPro" id="IPR051908">
    <property type="entry name" value="Ribosomal_N-acetyltransferase"/>
</dbReference>
<evidence type="ECO:0000259" key="1">
    <source>
        <dbReference type="Pfam" id="PF13302"/>
    </source>
</evidence>
<keyword evidence="2" id="KW-0808">Transferase</keyword>
<comment type="caution">
    <text evidence="2">The sequence shown here is derived from an EMBL/GenBank/DDBJ whole genome shotgun (WGS) entry which is preliminary data.</text>
</comment>
<dbReference type="PANTHER" id="PTHR43441:SF3">
    <property type="entry name" value="ACETYLTRANSFERASE"/>
    <property type="match status" value="1"/>
</dbReference>
<dbReference type="RefSeq" id="WP_387893728.1">
    <property type="nucleotide sequence ID" value="NZ_JBIAPK010000001.1"/>
</dbReference>
<protein>
    <submittedName>
        <fullName evidence="2">GNAT family N-acetyltransferase</fullName>
        <ecNumber evidence="2">2.3.-.-</ecNumber>
    </submittedName>
</protein>
<name>A0ABW6R8L9_9ACTN</name>
<evidence type="ECO:0000313" key="3">
    <source>
        <dbReference type="Proteomes" id="UP001601976"/>
    </source>
</evidence>
<dbReference type="EMBL" id="JBIAPK010000001">
    <property type="protein sequence ID" value="MFF3337845.1"/>
    <property type="molecule type" value="Genomic_DNA"/>
</dbReference>
<proteinExistence type="predicted"/>
<reference evidence="2 3" key="1">
    <citation type="submission" date="2024-10" db="EMBL/GenBank/DDBJ databases">
        <title>The Natural Products Discovery Center: Release of the First 8490 Sequenced Strains for Exploring Actinobacteria Biosynthetic Diversity.</title>
        <authorList>
            <person name="Kalkreuter E."/>
            <person name="Kautsar S.A."/>
            <person name="Yang D."/>
            <person name="Bader C.D."/>
            <person name="Teijaro C.N."/>
            <person name="Fluegel L."/>
            <person name="Davis C.M."/>
            <person name="Simpson J.R."/>
            <person name="Lauterbach L."/>
            <person name="Steele A.D."/>
            <person name="Gui C."/>
            <person name="Meng S."/>
            <person name="Li G."/>
            <person name="Viehrig K."/>
            <person name="Ye F."/>
            <person name="Su P."/>
            <person name="Kiefer A.F."/>
            <person name="Nichols A."/>
            <person name="Cepeda A.J."/>
            <person name="Yan W."/>
            <person name="Fan B."/>
            <person name="Jiang Y."/>
            <person name="Adhikari A."/>
            <person name="Zheng C.-J."/>
            <person name="Schuster L."/>
            <person name="Cowan T.M."/>
            <person name="Smanski M.J."/>
            <person name="Chevrette M.G."/>
            <person name="De Carvalho L.P.S."/>
            <person name="Shen B."/>
        </authorList>
    </citation>
    <scope>NUCLEOTIDE SEQUENCE [LARGE SCALE GENOMIC DNA]</scope>
    <source>
        <strain evidence="2 3">NPDC003029</strain>
    </source>
</reference>
<dbReference type="PANTHER" id="PTHR43441">
    <property type="entry name" value="RIBOSOMAL-PROTEIN-SERINE ACETYLTRANSFERASE"/>
    <property type="match status" value="1"/>
</dbReference>
<dbReference type="Pfam" id="PF13302">
    <property type="entry name" value="Acetyltransf_3"/>
    <property type="match status" value="1"/>
</dbReference>
<dbReference type="GO" id="GO:0016746">
    <property type="term" value="F:acyltransferase activity"/>
    <property type="evidence" value="ECO:0007669"/>
    <property type="project" value="UniProtKB-KW"/>
</dbReference>
<keyword evidence="3" id="KW-1185">Reference proteome</keyword>
<dbReference type="EC" id="2.3.-.-" evidence="2"/>
<dbReference type="InterPro" id="IPR016181">
    <property type="entry name" value="Acyl_CoA_acyltransferase"/>
</dbReference>
<sequence length="159" mass="17263">MPWAAGHSREQTAGFLARCERDWATGDAYEYAITADGLTVGSCGLIRRIRHGGLKIGYWLSPTRTGRGLATSAAAALTIQAFALPGMERVEIHHAKANIASEAVPGRLGFTRVESRPASPTFAPAGSKANVIWRMEREALRSREWKRRLSPQEAPGVGH</sequence>
<feature type="domain" description="N-acetyltransferase" evidence="1">
    <location>
        <begin position="6"/>
        <end position="111"/>
    </location>
</feature>
<dbReference type="InterPro" id="IPR000182">
    <property type="entry name" value="GNAT_dom"/>
</dbReference>
<gene>
    <name evidence="2" type="ORF">ACFYWW_03765</name>
</gene>
<keyword evidence="2" id="KW-0012">Acyltransferase</keyword>
<accession>A0ABW6R8L9</accession>
<evidence type="ECO:0000313" key="2">
    <source>
        <dbReference type="EMBL" id="MFF3337845.1"/>
    </source>
</evidence>
<dbReference type="SUPFAM" id="SSF55729">
    <property type="entry name" value="Acyl-CoA N-acyltransferases (Nat)"/>
    <property type="match status" value="1"/>
</dbReference>
<organism evidence="2 3">
    <name type="scientific">Streptomyces flavidovirens</name>
    <dbReference type="NCBI Taxonomy" id="67298"/>
    <lineage>
        <taxon>Bacteria</taxon>
        <taxon>Bacillati</taxon>
        <taxon>Actinomycetota</taxon>
        <taxon>Actinomycetes</taxon>
        <taxon>Kitasatosporales</taxon>
        <taxon>Streptomycetaceae</taxon>
        <taxon>Streptomyces</taxon>
    </lineage>
</organism>
<dbReference type="Gene3D" id="3.40.630.30">
    <property type="match status" value="1"/>
</dbReference>
<dbReference type="Proteomes" id="UP001601976">
    <property type="component" value="Unassembled WGS sequence"/>
</dbReference>